<dbReference type="Proteomes" id="UP000662888">
    <property type="component" value="Chromosome"/>
</dbReference>
<protein>
    <submittedName>
        <fullName evidence="1">Uncharacterized protein</fullName>
    </submittedName>
</protein>
<dbReference type="RefSeq" id="WP_206087884.1">
    <property type="nucleotide sequence ID" value="NZ_CP065053.1"/>
</dbReference>
<organism evidence="1 2">
    <name type="scientific">Massilia antarctica</name>
    <dbReference type="NCBI Taxonomy" id="2765360"/>
    <lineage>
        <taxon>Bacteria</taxon>
        <taxon>Pseudomonadati</taxon>
        <taxon>Pseudomonadota</taxon>
        <taxon>Betaproteobacteria</taxon>
        <taxon>Burkholderiales</taxon>
        <taxon>Oxalobacteraceae</taxon>
        <taxon>Telluria group</taxon>
        <taxon>Massilia</taxon>
    </lineage>
</organism>
<gene>
    <name evidence="1" type="ORF">IV454_22250</name>
</gene>
<dbReference type="EMBL" id="CP065053">
    <property type="protein sequence ID" value="QPI48248.1"/>
    <property type="molecule type" value="Genomic_DNA"/>
</dbReference>
<proteinExistence type="predicted"/>
<name>A0AA48W9B3_9BURK</name>
<keyword evidence="2" id="KW-1185">Reference proteome</keyword>
<sequence>MDADQVRANAEKLRIAQAKIGETLKFRSESPAGRAAWEAACTHFHAYFDESFFPGGDAAWSGFLAGEKDSIELALIFLEVDQVTFRSGYHKEIVWDRLKRLRLTSEQQGRLEEIALLYLHRRVRREFWRMVNFMRQRGSASFWQSVEIIAGSGQEGSGQKARWMLLARRNVSVRRLIGAELFRARYEPNYLPQLDFLSSG</sequence>
<reference evidence="1 2" key="1">
    <citation type="submission" date="2020-11" db="EMBL/GenBank/DDBJ databases">
        <authorList>
            <person name="Sun Q."/>
        </authorList>
    </citation>
    <scope>NUCLEOTIDE SEQUENCE [LARGE SCALE GENOMIC DNA]</scope>
    <source>
        <strain evidence="1 2">P8398</strain>
    </source>
</reference>
<evidence type="ECO:0000313" key="2">
    <source>
        <dbReference type="Proteomes" id="UP000662888"/>
    </source>
</evidence>
<evidence type="ECO:0000313" key="1">
    <source>
        <dbReference type="EMBL" id="QPI48248.1"/>
    </source>
</evidence>
<accession>A0AA48W9B3</accession>